<comment type="caution">
    <text evidence="10">The sequence shown here is derived from an EMBL/GenBank/DDBJ whole genome shotgun (WGS) entry which is preliminary data.</text>
</comment>
<evidence type="ECO:0000313" key="11">
    <source>
        <dbReference type="Proteomes" id="UP001055185"/>
    </source>
</evidence>
<evidence type="ECO:0000259" key="9">
    <source>
        <dbReference type="Pfam" id="PF12821"/>
    </source>
</evidence>
<dbReference type="AlphaFoldDB" id="A0AA37J0U1"/>
<comment type="similarity">
    <text evidence="7">Belongs to the ThrE exporter (TC 2.A.79) family.</text>
</comment>
<feature type="transmembrane region" description="Helical" evidence="8">
    <location>
        <begin position="123"/>
        <end position="144"/>
    </location>
</feature>
<gene>
    <name evidence="10" type="ORF">JCM17207_24180</name>
</gene>
<dbReference type="RefSeq" id="WP_238318003.1">
    <property type="nucleotide sequence ID" value="NZ_BQKV01000108.1"/>
</dbReference>
<dbReference type="PANTHER" id="PTHR34390">
    <property type="entry name" value="UPF0442 PROTEIN YJJB-RELATED"/>
    <property type="match status" value="1"/>
</dbReference>
<name>A0AA37J0U1_9FIRM</name>
<dbReference type="EMBL" id="BQKV01000108">
    <property type="protein sequence ID" value="GJN65793.1"/>
    <property type="molecule type" value="Genomic_DNA"/>
</dbReference>
<keyword evidence="3" id="KW-0997">Cell inner membrane</keyword>
<feature type="domain" description="Threonine/Serine exporter ThrE" evidence="9">
    <location>
        <begin position="19"/>
        <end position="139"/>
    </location>
</feature>
<evidence type="ECO:0000256" key="2">
    <source>
        <dbReference type="ARBA" id="ARBA00022475"/>
    </source>
</evidence>
<feature type="transmembrane region" description="Helical" evidence="8">
    <location>
        <begin position="34"/>
        <end position="54"/>
    </location>
</feature>
<organism evidence="10 11">
    <name type="scientific">Faecalibacterium gallinarum</name>
    <dbReference type="NCBI Taxonomy" id="2903556"/>
    <lineage>
        <taxon>Bacteria</taxon>
        <taxon>Bacillati</taxon>
        <taxon>Bacillota</taxon>
        <taxon>Clostridia</taxon>
        <taxon>Eubacteriales</taxon>
        <taxon>Oscillospiraceae</taxon>
        <taxon>Faecalibacterium</taxon>
    </lineage>
</organism>
<feature type="transmembrane region" description="Helical" evidence="8">
    <location>
        <begin position="60"/>
        <end position="79"/>
    </location>
</feature>
<reference evidence="10" key="1">
    <citation type="journal article" date="2022" name="Int. J. Syst. Evol. Microbiol.">
        <title>Genome-based, phenotypic and chemotaxonomic classification of Faecalibacterium strains: proposal of three novel species Faecalibacterium duncaniae sp. nov., Faecalibacterium hattorii sp. nov. and Faecalibacterium gallinarum sp. nov. .</title>
        <authorList>
            <person name="Sakamoto M."/>
            <person name="Sakurai N."/>
            <person name="Tanno H."/>
            <person name="Iino T."/>
            <person name="Ohkuma M."/>
            <person name="Endo A."/>
        </authorList>
    </citation>
    <scope>NUCLEOTIDE SEQUENCE</scope>
    <source>
        <strain evidence="10">JCM 17207</strain>
    </source>
</reference>
<evidence type="ECO:0000256" key="1">
    <source>
        <dbReference type="ARBA" id="ARBA00004651"/>
    </source>
</evidence>
<sequence>MTLSDLLYLAEHFLRACGGTLCFGLLFGIPRRTYLACAVDGAVGWAVYQLAILLLGDSGAVTATLLASIPLTLLARIFAIKLKAPVTVFLLCGIFPLVPGAGIYYTAYYFILDDNQLFMENGLNTLKIAIALAIGISLVLGMPLPRPKKKQP</sequence>
<keyword evidence="6 8" id="KW-0472">Membrane</keyword>
<evidence type="ECO:0000256" key="5">
    <source>
        <dbReference type="ARBA" id="ARBA00022989"/>
    </source>
</evidence>
<evidence type="ECO:0000256" key="3">
    <source>
        <dbReference type="ARBA" id="ARBA00022519"/>
    </source>
</evidence>
<evidence type="ECO:0000256" key="4">
    <source>
        <dbReference type="ARBA" id="ARBA00022692"/>
    </source>
</evidence>
<evidence type="ECO:0000313" key="10">
    <source>
        <dbReference type="EMBL" id="GJN65793.1"/>
    </source>
</evidence>
<dbReference type="Proteomes" id="UP001055185">
    <property type="component" value="Unassembled WGS sequence"/>
</dbReference>
<feature type="transmembrane region" description="Helical" evidence="8">
    <location>
        <begin position="86"/>
        <end position="111"/>
    </location>
</feature>
<feature type="transmembrane region" description="Helical" evidence="8">
    <location>
        <begin position="6"/>
        <end position="27"/>
    </location>
</feature>
<keyword evidence="4 8" id="KW-0812">Transmembrane</keyword>
<keyword evidence="2" id="KW-1003">Cell membrane</keyword>
<accession>A0AA37J0U1</accession>
<dbReference type="Pfam" id="PF12821">
    <property type="entry name" value="ThrE_2"/>
    <property type="match status" value="1"/>
</dbReference>
<dbReference type="GO" id="GO:0005886">
    <property type="term" value="C:plasma membrane"/>
    <property type="evidence" value="ECO:0007669"/>
    <property type="project" value="UniProtKB-SubCell"/>
</dbReference>
<evidence type="ECO:0000256" key="6">
    <source>
        <dbReference type="ARBA" id="ARBA00023136"/>
    </source>
</evidence>
<keyword evidence="11" id="KW-1185">Reference proteome</keyword>
<evidence type="ECO:0000256" key="8">
    <source>
        <dbReference type="SAM" id="Phobius"/>
    </source>
</evidence>
<dbReference type="GO" id="GO:0015744">
    <property type="term" value="P:succinate transport"/>
    <property type="evidence" value="ECO:0007669"/>
    <property type="project" value="TreeGrafter"/>
</dbReference>
<protein>
    <recommendedName>
        <fullName evidence="9">Threonine/Serine exporter ThrE domain-containing protein</fullName>
    </recommendedName>
</protein>
<dbReference type="InterPro" id="IPR050539">
    <property type="entry name" value="ThrE_Dicarb/AminoAcid_Exp"/>
</dbReference>
<dbReference type="PANTHER" id="PTHR34390:SF1">
    <property type="entry name" value="SUCCINATE TRANSPORTER SUBUNIT YJJB-RELATED"/>
    <property type="match status" value="1"/>
</dbReference>
<dbReference type="InterPro" id="IPR024528">
    <property type="entry name" value="ThrE_2"/>
</dbReference>
<comment type="subcellular location">
    <subcellularLocation>
        <location evidence="1">Cell membrane</location>
        <topology evidence="1">Multi-pass membrane protein</topology>
    </subcellularLocation>
</comment>
<evidence type="ECO:0000256" key="7">
    <source>
        <dbReference type="ARBA" id="ARBA00034125"/>
    </source>
</evidence>
<proteinExistence type="inferred from homology"/>
<keyword evidence="5 8" id="KW-1133">Transmembrane helix</keyword>